<dbReference type="Proteomes" id="UP000018143">
    <property type="component" value="Unassembled WGS sequence"/>
</dbReference>
<comment type="caution">
    <text evidence="1">The sequence shown here is derived from an EMBL/GenBank/DDBJ whole genome shotgun (WGS) entry which is preliminary data.</text>
</comment>
<dbReference type="AlphaFoldDB" id="T1DVY5"/>
<proteinExistence type="predicted"/>
<keyword evidence="2" id="KW-1185">Reference proteome</keyword>
<name>T1DVY5_9HELI</name>
<dbReference type="EMBL" id="BASD01000010">
    <property type="protein sequence ID" value="GAD18942.1"/>
    <property type="molecule type" value="Genomic_DNA"/>
</dbReference>
<organism evidence="1 2">
    <name type="scientific">Helicobacter fennelliae MRY12-0050</name>
    <dbReference type="NCBI Taxonomy" id="1325130"/>
    <lineage>
        <taxon>Bacteria</taxon>
        <taxon>Pseudomonadati</taxon>
        <taxon>Campylobacterota</taxon>
        <taxon>Epsilonproteobacteria</taxon>
        <taxon>Campylobacterales</taxon>
        <taxon>Helicobacteraceae</taxon>
        <taxon>Helicobacter</taxon>
    </lineage>
</organism>
<evidence type="ECO:0000313" key="2">
    <source>
        <dbReference type="Proteomes" id="UP000018143"/>
    </source>
</evidence>
<dbReference type="STRING" id="1325130.HFN_0073"/>
<reference evidence="1 2" key="1">
    <citation type="journal article" date="2013" name="Genome Announc.">
        <title>Draft Genome Sequence of Helicobacter fennelliae Strain MRY12-0050, Isolated from a Bacteremia Patient.</title>
        <authorList>
            <person name="Rimbara E."/>
            <person name="Matsui M."/>
            <person name="Mori S."/>
            <person name="Suzuki S."/>
            <person name="Suzuki M."/>
            <person name="Kim H."/>
            <person name="Sekizuka T."/>
            <person name="Kuroda M."/>
            <person name="Shibayama K."/>
        </authorList>
    </citation>
    <scope>NUCLEOTIDE SEQUENCE [LARGE SCALE GENOMIC DNA]</scope>
    <source>
        <strain evidence="1 2">MRY12-0050</strain>
    </source>
</reference>
<protein>
    <submittedName>
        <fullName evidence="1">Uncharacterized protein</fullName>
    </submittedName>
</protein>
<gene>
    <name evidence="1" type="ORF">HFN_0073</name>
</gene>
<evidence type="ECO:0000313" key="1">
    <source>
        <dbReference type="EMBL" id="GAD18942.1"/>
    </source>
</evidence>
<sequence length="48" mass="5555">MAVSLVFDGKLSVAELENKIDNCQKNKLKRLLNDYTAKFKRSVRVTRL</sequence>
<accession>T1DVY5</accession>